<sequence>MKNTLSFLSSIFFLVGMPSLYAQLRIEQIQNMQAPPRIYPAKKIQATLSIDGKDDEKAWKDAPWTASFIDIEGHKKPLPSQETKIKMLWDEENLYIYARLEEPHVWGTLHKRDTIIYHDNDFEIFIKPTDHHPYYFEIEVNTLNTIMDLLMPKAYSLGGTAMMHWDVQHLRSAVHIEGTLNNPTDNDKYWTVEMAIPFSSLSPFGKQATPQDNSFWKINFSRVQWQHELVGGSYQRKRKQNRLLPEDNWVWSPIGVINMHHPERWGYVQFVDKEEHIASPPNQQLEKIAWNIFYLQQLHKKQTGHFTDRIEDLPAFASVLEKDTTDVQVSFVLNPAKSFYRVMIKNIKQKSAVSLDSFGNYHIEP</sequence>
<dbReference type="EMBL" id="JBHULR010000006">
    <property type="protein sequence ID" value="MFD2548766.1"/>
    <property type="molecule type" value="Genomic_DNA"/>
</dbReference>
<dbReference type="RefSeq" id="WP_380904859.1">
    <property type="nucleotide sequence ID" value="NZ_JBHUEG010000005.1"/>
</dbReference>
<comment type="caution">
    <text evidence="2">The sequence shown here is derived from an EMBL/GenBank/DDBJ whole genome shotgun (WGS) entry which is preliminary data.</text>
</comment>
<dbReference type="Pfam" id="PF06452">
    <property type="entry name" value="CBM9_1"/>
    <property type="match status" value="1"/>
</dbReference>
<dbReference type="Gene3D" id="2.60.40.1190">
    <property type="match status" value="1"/>
</dbReference>
<gene>
    <name evidence="2" type="ORF">ACFSR5_14035</name>
</gene>
<reference evidence="3" key="1">
    <citation type="journal article" date="2019" name="Int. J. Syst. Evol. Microbiol.">
        <title>The Global Catalogue of Microorganisms (GCM) 10K type strain sequencing project: providing services to taxonomists for standard genome sequencing and annotation.</title>
        <authorList>
            <consortium name="The Broad Institute Genomics Platform"/>
            <consortium name="The Broad Institute Genome Sequencing Center for Infectious Disease"/>
            <person name="Wu L."/>
            <person name="Ma J."/>
        </authorList>
    </citation>
    <scope>NUCLEOTIDE SEQUENCE [LARGE SCALE GENOMIC DNA]</scope>
    <source>
        <strain evidence="3">KCTC 42662</strain>
    </source>
</reference>
<organism evidence="2 3">
    <name type="scientific">Sphingobacterium suaedae</name>
    <dbReference type="NCBI Taxonomy" id="1686402"/>
    <lineage>
        <taxon>Bacteria</taxon>
        <taxon>Pseudomonadati</taxon>
        <taxon>Bacteroidota</taxon>
        <taxon>Sphingobacteriia</taxon>
        <taxon>Sphingobacteriales</taxon>
        <taxon>Sphingobacteriaceae</taxon>
        <taxon>Sphingobacterium</taxon>
    </lineage>
</organism>
<name>A0ABW5KMA2_9SPHI</name>
<proteinExistence type="predicted"/>
<feature type="domain" description="Carbohydrate-binding" evidence="1">
    <location>
        <begin position="50"/>
        <end position="212"/>
    </location>
</feature>
<evidence type="ECO:0000313" key="2">
    <source>
        <dbReference type="EMBL" id="MFD2548766.1"/>
    </source>
</evidence>
<evidence type="ECO:0000259" key="1">
    <source>
        <dbReference type="Pfam" id="PF06452"/>
    </source>
</evidence>
<accession>A0ABW5KMA2</accession>
<protein>
    <submittedName>
        <fullName evidence="2">Carbohydrate-binding family 9-like protein</fullName>
    </submittedName>
</protein>
<keyword evidence="3" id="KW-1185">Reference proteome</keyword>
<dbReference type="PANTHER" id="PTHR35532">
    <property type="entry name" value="SIMILAR TO POLYHYDROXYALKANOATE DEPOLYMERASE"/>
    <property type="match status" value="1"/>
</dbReference>
<dbReference type="Proteomes" id="UP001597545">
    <property type="component" value="Unassembled WGS sequence"/>
</dbReference>
<evidence type="ECO:0000313" key="3">
    <source>
        <dbReference type="Proteomes" id="UP001597545"/>
    </source>
</evidence>
<dbReference type="CDD" id="cd09620">
    <property type="entry name" value="CBM9_like_3"/>
    <property type="match status" value="1"/>
</dbReference>
<dbReference type="SUPFAM" id="SSF49344">
    <property type="entry name" value="CBD9-like"/>
    <property type="match status" value="1"/>
</dbReference>
<dbReference type="PANTHER" id="PTHR35532:SF5">
    <property type="entry name" value="CARBOHYDRATE-BINDING DOMAIN-CONTAINING PROTEIN"/>
    <property type="match status" value="1"/>
</dbReference>
<dbReference type="InterPro" id="IPR010502">
    <property type="entry name" value="Carb-bd_dom_fam9"/>
</dbReference>